<accession>A0A839GPY6</accession>
<evidence type="ECO:0000256" key="1">
    <source>
        <dbReference type="SAM" id="SignalP"/>
    </source>
</evidence>
<gene>
    <name evidence="2" type="ORF">FHS90_001654</name>
</gene>
<evidence type="ECO:0000313" key="3">
    <source>
        <dbReference type="Proteomes" id="UP000563094"/>
    </source>
</evidence>
<feature type="chain" id="PRO_5032867567" description="Carboxypeptidase-like regulatory domain-containing protein" evidence="1">
    <location>
        <begin position="27"/>
        <end position="300"/>
    </location>
</feature>
<keyword evidence="1" id="KW-0732">Signal</keyword>
<dbReference type="AlphaFoldDB" id="A0A839GPY6"/>
<comment type="caution">
    <text evidence="2">The sequence shown here is derived from an EMBL/GenBank/DDBJ whole genome shotgun (WGS) entry which is preliminary data.</text>
</comment>
<protein>
    <recommendedName>
        <fullName evidence="4">Carboxypeptidase-like regulatory domain-containing protein</fullName>
    </recommendedName>
</protein>
<evidence type="ECO:0000313" key="2">
    <source>
        <dbReference type="EMBL" id="MBA9076946.1"/>
    </source>
</evidence>
<dbReference type="Proteomes" id="UP000563094">
    <property type="component" value="Unassembled WGS sequence"/>
</dbReference>
<evidence type="ECO:0008006" key="4">
    <source>
        <dbReference type="Google" id="ProtNLM"/>
    </source>
</evidence>
<dbReference type="Pfam" id="PF13715">
    <property type="entry name" value="CarbopepD_reg_2"/>
    <property type="match status" value="1"/>
</dbReference>
<dbReference type="SUPFAM" id="SSF49464">
    <property type="entry name" value="Carboxypeptidase regulatory domain-like"/>
    <property type="match status" value="1"/>
</dbReference>
<proteinExistence type="predicted"/>
<dbReference type="InterPro" id="IPR008969">
    <property type="entry name" value="CarboxyPept-like_regulatory"/>
</dbReference>
<sequence>MKQRAPFVLFLFTVVLSFTAGMPASASSSAAVPLQGTPVTGTVVDQKSQQPIAYVSVGVLETSTGTVSKEDGTFQLTIPANEVSKTIRISALGYEAKEIKAEALLSPNTTISLVTKPVQLAEVNVKAAKWKTRELGGNAGPFTLFHNAFTVLPRPLQENLGRELGVLIHAGDKQTFLSKLNFCLTSNQFDQVKFRVNLYSLKEGKPDQNLLPENIYVTVNEKKRGWIQVDLEPYNLYVQQDFILSLEWIDCSPRTESKALTLAAAMPAFQTIYHKDASQDKWEKMSAVGIGLNVVVQQEQ</sequence>
<dbReference type="Gene3D" id="2.60.40.1120">
    <property type="entry name" value="Carboxypeptidase-like, regulatory domain"/>
    <property type="match status" value="1"/>
</dbReference>
<organism evidence="2 3">
    <name type="scientific">Rufibacter quisquiliarum</name>
    <dbReference type="NCBI Taxonomy" id="1549639"/>
    <lineage>
        <taxon>Bacteria</taxon>
        <taxon>Pseudomonadati</taxon>
        <taxon>Bacteroidota</taxon>
        <taxon>Cytophagia</taxon>
        <taxon>Cytophagales</taxon>
        <taxon>Hymenobacteraceae</taxon>
        <taxon>Rufibacter</taxon>
    </lineage>
</organism>
<keyword evidence="3" id="KW-1185">Reference proteome</keyword>
<reference evidence="2 3" key="1">
    <citation type="submission" date="2020-08" db="EMBL/GenBank/DDBJ databases">
        <title>Genomic Encyclopedia of Type Strains, Phase IV (KMG-IV): sequencing the most valuable type-strain genomes for metagenomic binning, comparative biology and taxonomic classification.</title>
        <authorList>
            <person name="Goeker M."/>
        </authorList>
    </citation>
    <scope>NUCLEOTIDE SEQUENCE [LARGE SCALE GENOMIC DNA]</scope>
    <source>
        <strain evidence="2 3">DSM 29854</strain>
    </source>
</reference>
<dbReference type="EMBL" id="JACJIQ010000005">
    <property type="protein sequence ID" value="MBA9076946.1"/>
    <property type="molecule type" value="Genomic_DNA"/>
</dbReference>
<dbReference type="RefSeq" id="WP_182512621.1">
    <property type="nucleotide sequence ID" value="NZ_JACJIQ010000005.1"/>
</dbReference>
<name>A0A839GPY6_9BACT</name>
<feature type="signal peptide" evidence="1">
    <location>
        <begin position="1"/>
        <end position="26"/>
    </location>
</feature>